<comment type="caution">
    <text evidence="2">The sequence shown here is derived from an EMBL/GenBank/DDBJ whole genome shotgun (WGS) entry which is preliminary data.</text>
</comment>
<keyword evidence="1" id="KW-1133">Transmembrane helix</keyword>
<sequence length="1168" mass="138927">MDSKEVLQNRPNIIPEIYSFTPRFKKLIEFLETQDPEKEIEQPKIQELINDWHKILIKFQVMEIVEFQNFDSVHLFFKKSNKRITFGDLKTENFVETIYIPVLKAIIRRNKEESIKNFLFVGLFPTFFKFLFQLMVERLEFQQNLFHGKTKYATNNIETFLNIVAEYDIQRIQILNEAQLKNIRVLCLDHLFNFAFVKDISEGLKNAFKKGIDNTLTKCDLNTLEENHNNLISLMLVKFFEENPKSLNQNFTINTIQNDSNEKNSSKLLNHLGVQFKEPINIQQIINLIEIRKKIIKKKEKDLRNIIRTSKISIKDDWVLFSLHNIYNKGGVSSINNFLTKISKKRKTKEKDIQQFQKIFSKHSKAIEFTKETPILGYFTNKKIDESANISHLITDSKFIPHIESKLGKIQNNDEYGKLFQVIIHSIEIFEQYKIEPLFSLFPIIMENDPEKRIQKTEKLCFYFPTTPPIPFENEFIKDANNWLLCRNNHLNYYSKESKLKECSICKASLSLRAVDINFFTNPPYLIFDSNLPKSIFYTVRDLNPITFRILRLFFYSILFGFVFGTLSFRLGFLMMVNDFFSHPNSQEQILNLLHEHIQNDFFALSKLLETTFGNSVLYFHLILQKISLELKTENSKLAKLNTFKTFEKPESRNKFENKIQEVWKNSHAGIIKLIKEKSFKKSNLLNEIQKSYLQKKWYLYQFESQNLLFTIYNQSTQENKFIRFLFENLDAVELINLFPSFLLFINNLFKLWNGKLSKDEIESISIEDFTFELSKKKEERNWTEVYNKFEKFFNTCWKQTKYLILKNGLSRDLEAFTINKNTSIEYFIPGEIDDEKKCFVKIVIEHISNLNRNLIEKALKLTESKDDKKKRKKENRLVVKLPDLDEKIDKLRLFKFEISEIEELFEKEIIFKSTPNEIENRVKNILTNILTNSKNFTFRINNFVFLDTQIDFKEFNLEIIQENQSSLSEFKWNQILKELNENFKSRNFLFIIDHIIEYFNQSSDTLFSNEFFEKPLYQFVSKDLQIQEIEEIAKISPTLKKEVKLTHILFIKNKFKQIFDEPLKSIAQCYQAPLNTNLKKELDSFASKIGQLSDSFINFWLNFILEILKEKETISQNDKLKESFIAYSSLTKNSLIEKTIKSFPEIIQVQHCIESFKYFQEILMRNI</sequence>
<accession>A0A9Q0RCY3</accession>
<reference evidence="2" key="1">
    <citation type="submission" date="2022-10" db="EMBL/GenBank/DDBJ databases">
        <title>Novel sulphate-reducing endosymbionts in the free-living metamonad Anaeramoeba.</title>
        <authorList>
            <person name="Jerlstrom-Hultqvist J."/>
            <person name="Cepicka I."/>
            <person name="Gallot-Lavallee L."/>
            <person name="Salas-Leiva D."/>
            <person name="Curtis B.A."/>
            <person name="Zahonova K."/>
            <person name="Pipaliya S."/>
            <person name="Dacks J."/>
            <person name="Roger A.J."/>
        </authorList>
    </citation>
    <scope>NUCLEOTIDE SEQUENCE</scope>
    <source>
        <strain evidence="2">BMAN</strain>
    </source>
</reference>
<keyword evidence="1" id="KW-0472">Membrane</keyword>
<keyword evidence="3" id="KW-1185">Reference proteome</keyword>
<dbReference type="AlphaFoldDB" id="A0A9Q0RCY3"/>
<feature type="transmembrane region" description="Helical" evidence="1">
    <location>
        <begin position="118"/>
        <end position="136"/>
    </location>
</feature>
<organism evidence="2 3">
    <name type="scientific">Anaeramoeba ignava</name>
    <name type="common">Anaerobic marine amoeba</name>
    <dbReference type="NCBI Taxonomy" id="1746090"/>
    <lineage>
        <taxon>Eukaryota</taxon>
        <taxon>Metamonada</taxon>
        <taxon>Anaeramoebidae</taxon>
        <taxon>Anaeramoeba</taxon>
    </lineage>
</organism>
<dbReference type="EMBL" id="JAPDFW010000070">
    <property type="protein sequence ID" value="KAJ5074174.1"/>
    <property type="molecule type" value="Genomic_DNA"/>
</dbReference>
<protein>
    <submittedName>
        <fullName evidence="2">Uncharacterized protein</fullName>
    </submittedName>
</protein>
<name>A0A9Q0RCY3_ANAIG</name>
<evidence type="ECO:0000313" key="3">
    <source>
        <dbReference type="Proteomes" id="UP001149090"/>
    </source>
</evidence>
<proteinExistence type="predicted"/>
<evidence type="ECO:0000256" key="1">
    <source>
        <dbReference type="SAM" id="Phobius"/>
    </source>
</evidence>
<gene>
    <name evidence="2" type="ORF">M0811_00803</name>
</gene>
<keyword evidence="1" id="KW-0812">Transmembrane</keyword>
<evidence type="ECO:0000313" key="2">
    <source>
        <dbReference type="EMBL" id="KAJ5074174.1"/>
    </source>
</evidence>
<dbReference type="Proteomes" id="UP001149090">
    <property type="component" value="Unassembled WGS sequence"/>
</dbReference>